<feature type="region of interest" description="Disordered" evidence="2">
    <location>
        <begin position="243"/>
        <end position="263"/>
    </location>
</feature>
<feature type="compositionally biased region" description="Basic residues" evidence="2">
    <location>
        <begin position="243"/>
        <end position="259"/>
    </location>
</feature>
<dbReference type="HOGENOM" id="CLU_055868_0_2_1"/>
<dbReference type="Proteomes" id="UP000009328">
    <property type="component" value="Unassembled WGS sequence"/>
</dbReference>
<evidence type="ECO:0000256" key="1">
    <source>
        <dbReference type="SAM" id="Coils"/>
    </source>
</evidence>
<dbReference type="GO" id="GO:0031072">
    <property type="term" value="F:heat shock protein binding"/>
    <property type="evidence" value="ECO:0007669"/>
    <property type="project" value="TreeGrafter"/>
</dbReference>
<dbReference type="GO" id="GO:0005634">
    <property type="term" value="C:nucleus"/>
    <property type="evidence" value="ECO:0007669"/>
    <property type="project" value="TreeGrafter"/>
</dbReference>
<dbReference type="PRINTS" id="PR00625">
    <property type="entry name" value="JDOMAIN"/>
</dbReference>
<sequence>MAIPFPDLDPYTTLNLTSKSTESEIKKSYKKLCLKYHPDKQHNKSEKEQDEAKLLFEKIQFANLILSDPVKRRKYDQTGSFEEVTDDGFDWFEFFNQCKVEITEESIAKDKKAYQGSSDEEEDIIESWLETNGDFLQLFENIPHIEINKFDEERLFNKVSLLIDDGVIESTKKWEQYKSQRNKKFNKLLRSIKDESGEAEELKREILKNKKLDTEDDLKALIQQRNSGRIDSLIDKLESKYGNKKVSKGTKGKSTKGKNKKSEYEIDDEEFEKIQKKMRK</sequence>
<evidence type="ECO:0000256" key="2">
    <source>
        <dbReference type="SAM" id="MobiDB-lite"/>
    </source>
</evidence>
<dbReference type="InParanoid" id="K0KU09"/>
<name>K0KU09_WICCF</name>
<dbReference type="EMBL" id="CAIF01000164">
    <property type="protein sequence ID" value="CCH44889.1"/>
    <property type="molecule type" value="Genomic_DNA"/>
</dbReference>
<dbReference type="Pfam" id="PF23302">
    <property type="entry name" value="HTH_DNAJC9"/>
    <property type="match status" value="1"/>
</dbReference>
<keyword evidence="1" id="KW-0175">Coiled coil</keyword>
<dbReference type="GO" id="GO:0005737">
    <property type="term" value="C:cytoplasm"/>
    <property type="evidence" value="ECO:0007669"/>
    <property type="project" value="TreeGrafter"/>
</dbReference>
<dbReference type="PANTHER" id="PTHR44144:SF1">
    <property type="entry name" value="DNAJ HOMOLOG SUBFAMILY C MEMBER 9"/>
    <property type="match status" value="1"/>
</dbReference>
<dbReference type="InterPro" id="IPR001623">
    <property type="entry name" value="DnaJ_domain"/>
</dbReference>
<dbReference type="Gene3D" id="1.10.287.110">
    <property type="entry name" value="DnaJ domain"/>
    <property type="match status" value="1"/>
</dbReference>
<dbReference type="InterPro" id="IPR052594">
    <property type="entry name" value="J_domain-containing_protein"/>
</dbReference>
<dbReference type="Pfam" id="PF00226">
    <property type="entry name" value="DnaJ"/>
    <property type="match status" value="1"/>
</dbReference>
<feature type="coiled-coil region" evidence="1">
    <location>
        <begin position="185"/>
        <end position="224"/>
    </location>
</feature>
<evidence type="ECO:0000259" key="3">
    <source>
        <dbReference type="PROSITE" id="PS50076"/>
    </source>
</evidence>
<reference evidence="4 5" key="1">
    <citation type="journal article" date="2012" name="Eukaryot. Cell">
        <title>Draft genome sequence of Wickerhamomyces ciferrii NRRL Y-1031 F-60-10.</title>
        <authorList>
            <person name="Schneider J."/>
            <person name="Andrea H."/>
            <person name="Blom J."/>
            <person name="Jaenicke S."/>
            <person name="Ruckert C."/>
            <person name="Schorsch C."/>
            <person name="Szczepanowski R."/>
            <person name="Farwick M."/>
            <person name="Goesmann A."/>
            <person name="Puhler A."/>
            <person name="Schaffer S."/>
            <person name="Tauch A."/>
            <person name="Kohler T."/>
            <person name="Brinkrolf K."/>
        </authorList>
    </citation>
    <scope>NUCLEOTIDE SEQUENCE [LARGE SCALE GENOMIC DNA]</scope>
    <source>
        <strain evidence="5">ATCC 14091 / BCRC 22168 / CBS 111 / JCM 3599 / NBRC 0793 / NRRL Y-1031 F-60-10</strain>
    </source>
</reference>
<dbReference type="CDD" id="cd06257">
    <property type="entry name" value="DnaJ"/>
    <property type="match status" value="1"/>
</dbReference>
<keyword evidence="5" id="KW-1185">Reference proteome</keyword>
<organism evidence="4 5">
    <name type="scientific">Wickerhamomyces ciferrii (strain ATCC 14091 / BCRC 22168 / CBS 111 / JCM 3599 / NBRC 0793 / NRRL Y-1031 F-60-10)</name>
    <name type="common">Yeast</name>
    <name type="synonym">Pichia ciferrii</name>
    <dbReference type="NCBI Taxonomy" id="1206466"/>
    <lineage>
        <taxon>Eukaryota</taxon>
        <taxon>Fungi</taxon>
        <taxon>Dikarya</taxon>
        <taxon>Ascomycota</taxon>
        <taxon>Saccharomycotina</taxon>
        <taxon>Saccharomycetes</taxon>
        <taxon>Phaffomycetales</taxon>
        <taxon>Wickerhamomycetaceae</taxon>
        <taxon>Wickerhamomyces</taxon>
    </lineage>
</organism>
<proteinExistence type="predicted"/>
<dbReference type="PANTHER" id="PTHR44144">
    <property type="entry name" value="DNAJ HOMOLOG SUBFAMILY C MEMBER 9"/>
    <property type="match status" value="1"/>
</dbReference>
<protein>
    <recommendedName>
        <fullName evidence="3">J domain-containing protein</fullName>
    </recommendedName>
</protein>
<dbReference type="AlphaFoldDB" id="K0KU09"/>
<dbReference type="InterPro" id="IPR056453">
    <property type="entry name" value="HTH_DNAJC9"/>
</dbReference>
<dbReference type="SMART" id="SM00271">
    <property type="entry name" value="DnaJ"/>
    <property type="match status" value="1"/>
</dbReference>
<dbReference type="PROSITE" id="PS50076">
    <property type="entry name" value="DNAJ_2"/>
    <property type="match status" value="1"/>
</dbReference>
<dbReference type="SUPFAM" id="SSF46565">
    <property type="entry name" value="Chaperone J-domain"/>
    <property type="match status" value="1"/>
</dbReference>
<evidence type="ECO:0000313" key="5">
    <source>
        <dbReference type="Proteomes" id="UP000009328"/>
    </source>
</evidence>
<dbReference type="eggNOG" id="KOG0719">
    <property type="taxonomic scope" value="Eukaryota"/>
</dbReference>
<comment type="caution">
    <text evidence="4">The sequence shown here is derived from an EMBL/GenBank/DDBJ whole genome shotgun (WGS) entry which is preliminary data.</text>
</comment>
<feature type="domain" description="J" evidence="3">
    <location>
        <begin position="9"/>
        <end position="79"/>
    </location>
</feature>
<accession>K0KU09</accession>
<evidence type="ECO:0000313" key="4">
    <source>
        <dbReference type="EMBL" id="CCH44889.1"/>
    </source>
</evidence>
<gene>
    <name evidence="4" type="ORF">BN7_4458</name>
</gene>
<dbReference type="InterPro" id="IPR036869">
    <property type="entry name" value="J_dom_sf"/>
</dbReference>